<name>A0A366FN16_9HYPH</name>
<organism evidence="2 3">
    <name type="scientific">Roseiarcus fermentans</name>
    <dbReference type="NCBI Taxonomy" id="1473586"/>
    <lineage>
        <taxon>Bacteria</taxon>
        <taxon>Pseudomonadati</taxon>
        <taxon>Pseudomonadota</taxon>
        <taxon>Alphaproteobacteria</taxon>
        <taxon>Hyphomicrobiales</taxon>
        <taxon>Roseiarcaceae</taxon>
        <taxon>Roseiarcus</taxon>
    </lineage>
</organism>
<dbReference type="SUPFAM" id="SSF52091">
    <property type="entry name" value="SpoIIaa-like"/>
    <property type="match status" value="1"/>
</dbReference>
<dbReference type="CDD" id="cd07043">
    <property type="entry name" value="STAS_anti-anti-sigma_factors"/>
    <property type="match status" value="1"/>
</dbReference>
<evidence type="ECO:0000259" key="1">
    <source>
        <dbReference type="PROSITE" id="PS50801"/>
    </source>
</evidence>
<protein>
    <submittedName>
        <fullName evidence="2">Anti-sigma B factor antagonist</fullName>
    </submittedName>
</protein>
<comment type="caution">
    <text evidence="2">The sequence shown here is derived from an EMBL/GenBank/DDBJ whole genome shotgun (WGS) entry which is preliminary data.</text>
</comment>
<reference evidence="2 3" key="1">
    <citation type="submission" date="2018-06" db="EMBL/GenBank/DDBJ databases">
        <title>Genomic Encyclopedia of Type Strains, Phase IV (KMG-IV): sequencing the most valuable type-strain genomes for metagenomic binning, comparative biology and taxonomic classification.</title>
        <authorList>
            <person name="Goeker M."/>
        </authorList>
    </citation>
    <scope>NUCLEOTIDE SEQUENCE [LARGE SCALE GENOMIC DNA]</scope>
    <source>
        <strain evidence="2 3">DSM 24875</strain>
    </source>
</reference>
<dbReference type="PROSITE" id="PS50801">
    <property type="entry name" value="STAS"/>
    <property type="match status" value="1"/>
</dbReference>
<feature type="domain" description="STAS" evidence="1">
    <location>
        <begin position="1"/>
        <end position="94"/>
    </location>
</feature>
<dbReference type="InterPro" id="IPR036513">
    <property type="entry name" value="STAS_dom_sf"/>
</dbReference>
<evidence type="ECO:0000313" key="2">
    <source>
        <dbReference type="EMBL" id="RBP16093.1"/>
    </source>
</evidence>
<dbReference type="AlphaFoldDB" id="A0A366FN16"/>
<gene>
    <name evidence="2" type="ORF">DFR50_10655</name>
</gene>
<accession>A0A366FN16</accession>
<evidence type="ECO:0000313" key="3">
    <source>
        <dbReference type="Proteomes" id="UP000253529"/>
    </source>
</evidence>
<dbReference type="Gene3D" id="3.30.750.24">
    <property type="entry name" value="STAS domain"/>
    <property type="match status" value="1"/>
</dbReference>
<sequence length="94" mass="10345">MRLIKIDQDMDAASMTAMRPLFEELADSRSDVCFDLSGVDFLDSSGVGGIVFVFKRLRERSLKVSLVNAAGQPARLLRQLKLEFMVGPSPQAAL</sequence>
<dbReference type="Proteomes" id="UP000253529">
    <property type="component" value="Unassembled WGS sequence"/>
</dbReference>
<proteinExistence type="predicted"/>
<dbReference type="EMBL" id="QNRK01000006">
    <property type="protein sequence ID" value="RBP16093.1"/>
    <property type="molecule type" value="Genomic_DNA"/>
</dbReference>
<dbReference type="InterPro" id="IPR002645">
    <property type="entry name" value="STAS_dom"/>
</dbReference>
<dbReference type="Pfam" id="PF01740">
    <property type="entry name" value="STAS"/>
    <property type="match status" value="1"/>
</dbReference>
<keyword evidence="3" id="KW-1185">Reference proteome</keyword>